<keyword evidence="8" id="KW-1185">Reference proteome</keyword>
<dbReference type="InterPro" id="IPR029063">
    <property type="entry name" value="SAM-dependent_MTases_sf"/>
</dbReference>
<dbReference type="eggNOG" id="arCOG00033">
    <property type="taxonomic scope" value="Archaea"/>
</dbReference>
<dbReference type="InterPro" id="IPR030382">
    <property type="entry name" value="MeTrfase_TRM5/TYW2"/>
</dbReference>
<dbReference type="GeneID" id="9743299"/>
<evidence type="ECO:0000256" key="4">
    <source>
        <dbReference type="ARBA" id="ARBA00022691"/>
    </source>
</evidence>
<evidence type="ECO:0000313" key="8">
    <source>
        <dbReference type="Proteomes" id="UP000006565"/>
    </source>
</evidence>
<evidence type="ECO:0000313" key="7">
    <source>
        <dbReference type="EMBL" id="ADN35612.1"/>
    </source>
</evidence>
<keyword evidence="1" id="KW-0963">Cytoplasm</keyword>
<keyword evidence="4" id="KW-0949">S-adenosyl-L-methionine</keyword>
<dbReference type="CDD" id="cd02440">
    <property type="entry name" value="AdoMet_MTases"/>
    <property type="match status" value="1"/>
</dbReference>
<dbReference type="GO" id="GO:0005737">
    <property type="term" value="C:cytoplasm"/>
    <property type="evidence" value="ECO:0007669"/>
    <property type="project" value="TreeGrafter"/>
</dbReference>
<dbReference type="RefSeq" id="WP_013328790.1">
    <property type="nucleotide sequence ID" value="NC_014507.1"/>
</dbReference>
<evidence type="ECO:0000256" key="2">
    <source>
        <dbReference type="ARBA" id="ARBA00022603"/>
    </source>
</evidence>
<dbReference type="STRING" id="679926.Mpet_0841"/>
<dbReference type="Pfam" id="PF02475">
    <property type="entry name" value="TRM5-TYW2_MTfase"/>
    <property type="match status" value="1"/>
</dbReference>
<organism evidence="7 8">
    <name type="scientific">Methanolacinia petrolearia (strain DSM 11571 / OCM 486 / SEBR 4847)</name>
    <name type="common">Methanoplanus petrolearius</name>
    <dbReference type="NCBI Taxonomy" id="679926"/>
    <lineage>
        <taxon>Archaea</taxon>
        <taxon>Methanobacteriati</taxon>
        <taxon>Methanobacteriota</taxon>
        <taxon>Stenosarchaea group</taxon>
        <taxon>Methanomicrobia</taxon>
        <taxon>Methanomicrobiales</taxon>
        <taxon>Methanomicrobiaceae</taxon>
        <taxon>Methanolacinia</taxon>
    </lineage>
</organism>
<dbReference type="InterPro" id="IPR056744">
    <property type="entry name" value="TRM5/TYW2-like_N"/>
</dbReference>
<dbReference type="PANTHER" id="PTHR23245">
    <property type="entry name" value="TRNA METHYLTRANSFERASE"/>
    <property type="match status" value="1"/>
</dbReference>
<evidence type="ECO:0000256" key="3">
    <source>
        <dbReference type="ARBA" id="ARBA00022679"/>
    </source>
</evidence>
<gene>
    <name evidence="7" type="ordered locus">Mpet_0841</name>
</gene>
<dbReference type="Proteomes" id="UP000006565">
    <property type="component" value="Chromosome"/>
</dbReference>
<feature type="domain" description="SAM-dependent methyltransferase TRM5/TYW2-type" evidence="6">
    <location>
        <begin position="23"/>
        <end position="266"/>
    </location>
</feature>
<dbReference type="PANTHER" id="PTHR23245:SF36">
    <property type="entry name" value="TRNA (GUANINE(37)-N1)-METHYLTRANSFERASE"/>
    <property type="match status" value="1"/>
</dbReference>
<protein>
    <recommendedName>
        <fullName evidence="6">SAM-dependent methyltransferase TRM5/TYW2-type domain-containing protein</fullName>
    </recommendedName>
</protein>
<proteinExistence type="predicted"/>
<dbReference type="Pfam" id="PF25133">
    <property type="entry name" value="TYW2_N_2"/>
    <property type="match status" value="1"/>
</dbReference>
<dbReference type="Gene3D" id="3.30.300.110">
    <property type="entry name" value="Met-10+ protein-like domains"/>
    <property type="match status" value="1"/>
</dbReference>
<dbReference type="Gene3D" id="3.40.50.150">
    <property type="entry name" value="Vaccinia Virus protein VP39"/>
    <property type="match status" value="1"/>
</dbReference>
<dbReference type="GO" id="GO:0008175">
    <property type="term" value="F:tRNA methyltransferase activity"/>
    <property type="evidence" value="ECO:0007669"/>
    <property type="project" value="TreeGrafter"/>
</dbReference>
<dbReference type="OrthoDB" id="8079at2157"/>
<evidence type="ECO:0000259" key="6">
    <source>
        <dbReference type="PROSITE" id="PS51684"/>
    </source>
</evidence>
<dbReference type="KEGG" id="mpi:Mpet_0841"/>
<keyword evidence="2" id="KW-0489">Methyltransferase</keyword>
<accession>E1RJ94</accession>
<dbReference type="PROSITE" id="PS51684">
    <property type="entry name" value="SAM_MT_TRM5_TYW2"/>
    <property type="match status" value="1"/>
</dbReference>
<keyword evidence="5" id="KW-0819">tRNA processing</keyword>
<dbReference type="SUPFAM" id="SSF53335">
    <property type="entry name" value="S-adenosyl-L-methionine-dependent methyltransferases"/>
    <property type="match status" value="1"/>
</dbReference>
<name>E1RJ94_METP4</name>
<evidence type="ECO:0000256" key="1">
    <source>
        <dbReference type="ARBA" id="ARBA00022490"/>
    </source>
</evidence>
<sequence length="266" mass="29302">MPRQKRRKSSGNPCFPGGIPGGFDVIGDIAVVNIPAEYEDYCSEVAAYIAGKRKNVRTVLNRTASAGSDFRVPGFEVIYGDPRTVTVHRESGLSYMVDLKDSFFNPRLCTERMRVAAMVNGNEIVLVPFAGVGPFAILPAKRGANVYAVEMNPAACGWLRKNMELNDASGSLEIIRGDAHDIPDIFSTEFDRAIVPAPYGFEESLILSASCVKKGGFIHFYTFKRPSEIDGLRESYERSGFETVSVRRCGNVAKGVARWAFDLRKI</sequence>
<keyword evidence="3" id="KW-0808">Transferase</keyword>
<reference evidence="7 8" key="1">
    <citation type="journal article" date="2010" name="Stand. Genomic Sci.">
        <title>Complete genome sequence of Methanoplanus petrolearius type strain (SEBR 4847).</title>
        <authorList>
            <person name="Brambilla E."/>
            <person name="Djao O.D."/>
            <person name="Daligault H."/>
            <person name="Lapidus A."/>
            <person name="Lucas S."/>
            <person name="Hammon N."/>
            <person name="Nolan M."/>
            <person name="Tice H."/>
            <person name="Cheng J.F."/>
            <person name="Han C."/>
            <person name="Tapia R."/>
            <person name="Goodwin L."/>
            <person name="Pitluck S."/>
            <person name="Liolios K."/>
            <person name="Ivanova N."/>
            <person name="Mavromatis K."/>
            <person name="Mikhailova N."/>
            <person name="Pati A."/>
            <person name="Chen A."/>
            <person name="Palaniappan K."/>
            <person name="Land M."/>
            <person name="Hauser L."/>
            <person name="Chang Y.J."/>
            <person name="Jeffries C.D."/>
            <person name="Rohde M."/>
            <person name="Spring S."/>
            <person name="Sikorski J."/>
            <person name="Goker M."/>
            <person name="Woyke T."/>
            <person name="Bristow J."/>
            <person name="Eisen J.A."/>
            <person name="Markowitz V."/>
            <person name="Hugenholtz P."/>
            <person name="Kyrpides N.C."/>
            <person name="Klenk H.P."/>
        </authorList>
    </citation>
    <scope>NUCLEOTIDE SEQUENCE [LARGE SCALE GENOMIC DNA]</scope>
    <source>
        <strain evidence="8">DSM 11571 / OCM 486 / SEBR 4847</strain>
    </source>
</reference>
<dbReference type="HOGENOM" id="CLU_022610_0_0_2"/>
<dbReference type="AlphaFoldDB" id="E1RJ94"/>
<dbReference type="InterPro" id="IPR056743">
    <property type="entry name" value="TRM5-TYW2-like_MTfase"/>
</dbReference>
<dbReference type="GO" id="GO:0002939">
    <property type="term" value="P:tRNA N1-guanine methylation"/>
    <property type="evidence" value="ECO:0007669"/>
    <property type="project" value="TreeGrafter"/>
</dbReference>
<dbReference type="EMBL" id="CP002117">
    <property type="protein sequence ID" value="ADN35612.1"/>
    <property type="molecule type" value="Genomic_DNA"/>
</dbReference>
<evidence type="ECO:0000256" key="5">
    <source>
        <dbReference type="ARBA" id="ARBA00022694"/>
    </source>
</evidence>